<dbReference type="AlphaFoldDB" id="A0A8G1A4R5"/>
<reference evidence="7" key="2">
    <citation type="submission" date="2019-03" db="EMBL/GenBank/DDBJ databases">
        <authorList>
            <person name="Chen S.-C."/>
            <person name="Wu S.-Y."/>
            <person name="Lai M.-C."/>
        </authorList>
    </citation>
    <scope>NUCLEOTIDE SEQUENCE</scope>
    <source>
        <strain evidence="7">ML15</strain>
    </source>
</reference>
<dbReference type="InterPro" id="IPR024079">
    <property type="entry name" value="MetalloPept_cat_dom_sf"/>
</dbReference>
<dbReference type="CDD" id="cd11375">
    <property type="entry name" value="Peptidase_M54"/>
    <property type="match status" value="1"/>
</dbReference>
<dbReference type="OrthoDB" id="50281at2157"/>
<reference evidence="7" key="1">
    <citation type="journal article" date="2005" name="Int. J. Syst. Evol. Microbiol.">
        <title>Methanofollis formosanus sp. nov., isolated from a fish pond.</title>
        <authorList>
            <person name="Wu S.Y."/>
            <person name="Chen S.C."/>
            <person name="Lai M.C."/>
        </authorList>
    </citation>
    <scope>NUCLEOTIDE SEQUENCE</scope>
    <source>
        <strain evidence="7">ML15</strain>
    </source>
</reference>
<gene>
    <name evidence="7" type="ORF">E2N92_11915</name>
</gene>
<dbReference type="EMBL" id="CP037968">
    <property type="protein sequence ID" value="QYZ80082.1"/>
    <property type="molecule type" value="Genomic_DNA"/>
</dbReference>
<comment type="cofactor">
    <cofactor evidence="1">
        <name>Zn(2+)</name>
        <dbReference type="ChEBI" id="CHEBI:29105"/>
    </cofactor>
</comment>
<dbReference type="InterPro" id="IPR012091">
    <property type="entry name" value="Pept_M54_archaemetzncn_arc/bac"/>
</dbReference>
<evidence type="ECO:0000256" key="6">
    <source>
        <dbReference type="ARBA" id="ARBA00023049"/>
    </source>
</evidence>
<dbReference type="SUPFAM" id="SSF55486">
    <property type="entry name" value="Metalloproteases ('zincins'), catalytic domain"/>
    <property type="match status" value="1"/>
</dbReference>
<evidence type="ECO:0000313" key="8">
    <source>
        <dbReference type="Proteomes" id="UP000826709"/>
    </source>
</evidence>
<dbReference type="PANTHER" id="PTHR15910:SF1">
    <property type="entry name" value="ARCHAEMETZINCIN-2"/>
    <property type="match status" value="1"/>
</dbReference>
<keyword evidence="5" id="KW-0862">Zinc</keyword>
<organism evidence="7 8">
    <name type="scientific">Methanofollis formosanus</name>
    <dbReference type="NCBI Taxonomy" id="299308"/>
    <lineage>
        <taxon>Archaea</taxon>
        <taxon>Methanobacteriati</taxon>
        <taxon>Methanobacteriota</taxon>
        <taxon>Stenosarchaea group</taxon>
        <taxon>Methanomicrobia</taxon>
        <taxon>Methanomicrobiales</taxon>
        <taxon>Methanomicrobiaceae</taxon>
        <taxon>Methanofollis</taxon>
    </lineage>
</organism>
<protein>
    <submittedName>
        <fullName evidence="7">Peptidase M54</fullName>
    </submittedName>
</protein>
<evidence type="ECO:0000256" key="4">
    <source>
        <dbReference type="ARBA" id="ARBA00022801"/>
    </source>
</evidence>
<proteinExistence type="predicted"/>
<dbReference type="GO" id="GO:0008237">
    <property type="term" value="F:metallopeptidase activity"/>
    <property type="evidence" value="ECO:0007669"/>
    <property type="project" value="UniProtKB-KW"/>
</dbReference>
<keyword evidence="4" id="KW-0378">Hydrolase</keyword>
<evidence type="ECO:0000256" key="1">
    <source>
        <dbReference type="ARBA" id="ARBA00001947"/>
    </source>
</evidence>
<dbReference type="GO" id="GO:0008270">
    <property type="term" value="F:zinc ion binding"/>
    <property type="evidence" value="ECO:0007669"/>
    <property type="project" value="InterPro"/>
</dbReference>
<evidence type="ECO:0000256" key="5">
    <source>
        <dbReference type="ARBA" id="ARBA00022833"/>
    </source>
</evidence>
<keyword evidence="2" id="KW-0645">Protease</keyword>
<keyword evidence="8" id="KW-1185">Reference proteome</keyword>
<evidence type="ECO:0000313" key="7">
    <source>
        <dbReference type="EMBL" id="QYZ80082.1"/>
    </source>
</evidence>
<keyword evidence="6" id="KW-0482">Metalloprotease</keyword>
<name>A0A8G1A4R5_9EURY</name>
<sequence>MGVTIIWDHQVPTGLQMPVGRRIDLVLGTSPGHADAEGLINGYHPERNQYDARAVLERVLFMKRRADSRDPALLVVTHDLFIDGCDFVFGLARPSTGCAVVSLARLDNAYYGRPSAFDDLADRVAKEGAHEIGHLLGLEHCADPECVMFKPETLDDLDRKRMRLCPACRARLRDGPSGEKC</sequence>
<evidence type="ECO:0000256" key="2">
    <source>
        <dbReference type="ARBA" id="ARBA00022670"/>
    </source>
</evidence>
<dbReference type="RefSeq" id="WP_220681393.1">
    <property type="nucleotide sequence ID" value="NZ_CP037968.1"/>
</dbReference>
<dbReference type="InterPro" id="IPR012962">
    <property type="entry name" value="Pept_M54_archaemetzincn"/>
</dbReference>
<dbReference type="NCBIfam" id="NF033823">
    <property type="entry name" value="archmetzin"/>
    <property type="match status" value="1"/>
</dbReference>
<dbReference type="Proteomes" id="UP000826709">
    <property type="component" value="Chromosome"/>
</dbReference>
<dbReference type="KEGG" id="mfk:E2N92_11915"/>
<accession>A0A8G1A4R5</accession>
<dbReference type="GO" id="GO:0006508">
    <property type="term" value="P:proteolysis"/>
    <property type="evidence" value="ECO:0007669"/>
    <property type="project" value="UniProtKB-KW"/>
</dbReference>
<dbReference type="Pfam" id="PF07998">
    <property type="entry name" value="Peptidase_M54"/>
    <property type="match status" value="1"/>
</dbReference>
<dbReference type="Gene3D" id="3.40.390.10">
    <property type="entry name" value="Collagenase (Catalytic Domain)"/>
    <property type="match status" value="1"/>
</dbReference>
<dbReference type="PANTHER" id="PTHR15910">
    <property type="entry name" value="ARCHAEMETZINCIN"/>
    <property type="match status" value="1"/>
</dbReference>
<evidence type="ECO:0000256" key="3">
    <source>
        <dbReference type="ARBA" id="ARBA00022723"/>
    </source>
</evidence>
<keyword evidence="3" id="KW-0479">Metal-binding</keyword>